<comment type="caution">
    <text evidence="1">The sequence shown here is derived from an EMBL/GenBank/DDBJ whole genome shotgun (WGS) entry which is preliminary data.</text>
</comment>
<gene>
    <name evidence="1" type="ORF">PCASD_13558</name>
</gene>
<proteinExistence type="predicted"/>
<evidence type="ECO:0000313" key="1">
    <source>
        <dbReference type="EMBL" id="PLW23690.1"/>
    </source>
</evidence>
<dbReference type="Proteomes" id="UP000235392">
    <property type="component" value="Unassembled WGS sequence"/>
</dbReference>
<sequence>MSHRQGVYLPWVTGGSSVLMSNTNSCDIIGFATFTEVDEPESIKATNVSTGTGISIMYLSSHPRPALRNRRGKL</sequence>
<reference evidence="1 2" key="1">
    <citation type="submission" date="2017-11" db="EMBL/GenBank/DDBJ databases">
        <title>De novo assembly and phasing of dikaryotic genomes from two isolates of Puccinia coronata f. sp. avenae, the causal agent of oat crown rust.</title>
        <authorList>
            <person name="Miller M.E."/>
            <person name="Zhang Y."/>
            <person name="Omidvar V."/>
            <person name="Sperschneider J."/>
            <person name="Schwessinger B."/>
            <person name="Raley C."/>
            <person name="Palmer J.M."/>
            <person name="Garnica D."/>
            <person name="Upadhyaya N."/>
            <person name="Rathjen J."/>
            <person name="Taylor J.M."/>
            <person name="Park R.F."/>
            <person name="Dodds P.N."/>
            <person name="Hirsch C.D."/>
            <person name="Kianian S.F."/>
            <person name="Figueroa M."/>
        </authorList>
    </citation>
    <scope>NUCLEOTIDE SEQUENCE [LARGE SCALE GENOMIC DNA]</scope>
    <source>
        <strain evidence="1">12SD80</strain>
    </source>
</reference>
<dbReference type="EMBL" id="PGCI01000627">
    <property type="protein sequence ID" value="PLW23690.1"/>
    <property type="molecule type" value="Genomic_DNA"/>
</dbReference>
<dbReference type="AlphaFoldDB" id="A0A2N5TDX4"/>
<protein>
    <submittedName>
        <fullName evidence="1">Uncharacterized protein</fullName>
    </submittedName>
</protein>
<evidence type="ECO:0000313" key="2">
    <source>
        <dbReference type="Proteomes" id="UP000235392"/>
    </source>
</evidence>
<organism evidence="1 2">
    <name type="scientific">Puccinia coronata f. sp. avenae</name>
    <dbReference type="NCBI Taxonomy" id="200324"/>
    <lineage>
        <taxon>Eukaryota</taxon>
        <taxon>Fungi</taxon>
        <taxon>Dikarya</taxon>
        <taxon>Basidiomycota</taxon>
        <taxon>Pucciniomycotina</taxon>
        <taxon>Pucciniomycetes</taxon>
        <taxon>Pucciniales</taxon>
        <taxon>Pucciniaceae</taxon>
        <taxon>Puccinia</taxon>
    </lineage>
</organism>
<accession>A0A2N5TDX4</accession>
<name>A0A2N5TDX4_9BASI</name>